<dbReference type="InterPro" id="IPR050570">
    <property type="entry name" value="Cell_wall_metabolism_enzyme"/>
</dbReference>
<gene>
    <name evidence="1" type="ORF">BAR24066_06822</name>
</gene>
<evidence type="ECO:0000313" key="2">
    <source>
        <dbReference type="Proteomes" id="UP000494172"/>
    </source>
</evidence>
<dbReference type="InterPro" id="IPR011055">
    <property type="entry name" value="Dup_hybrid_motif"/>
</dbReference>
<dbReference type="InterPro" id="IPR023346">
    <property type="entry name" value="Lysozyme-like_dom_sf"/>
</dbReference>
<dbReference type="EMBL" id="CABVPX010000044">
    <property type="protein sequence ID" value="VWC38906.1"/>
    <property type="molecule type" value="Genomic_DNA"/>
</dbReference>
<reference evidence="1 2" key="1">
    <citation type="submission" date="2019-09" db="EMBL/GenBank/DDBJ databases">
        <authorList>
            <person name="Depoorter E."/>
        </authorList>
    </citation>
    <scope>NUCLEOTIDE SEQUENCE [LARGE SCALE GENOMIC DNA]</scope>
    <source>
        <strain evidence="1">LMG 24066</strain>
    </source>
</reference>
<dbReference type="Gene3D" id="1.10.530.10">
    <property type="match status" value="1"/>
</dbReference>
<dbReference type="SUPFAM" id="SSF53955">
    <property type="entry name" value="Lysozyme-like"/>
    <property type="match status" value="1"/>
</dbReference>
<dbReference type="RefSeq" id="WP_233464360.1">
    <property type="nucleotide sequence ID" value="NZ_CABVPX010000044.1"/>
</dbReference>
<name>A0A9Q9SQM3_9BURK</name>
<dbReference type="CDD" id="cd12797">
    <property type="entry name" value="M23_peptidase"/>
    <property type="match status" value="1"/>
</dbReference>
<dbReference type="Gene3D" id="2.70.70.10">
    <property type="entry name" value="Glucose Permease (Domain IIA)"/>
    <property type="match status" value="1"/>
</dbReference>
<dbReference type="Proteomes" id="UP000494172">
    <property type="component" value="Unassembled WGS sequence"/>
</dbReference>
<proteinExistence type="predicted"/>
<accession>A0A9Q9SQM3</accession>
<organism evidence="1 2">
    <name type="scientific">Burkholderia arboris</name>
    <dbReference type="NCBI Taxonomy" id="488730"/>
    <lineage>
        <taxon>Bacteria</taxon>
        <taxon>Pseudomonadati</taxon>
        <taxon>Pseudomonadota</taxon>
        <taxon>Betaproteobacteria</taxon>
        <taxon>Burkholderiales</taxon>
        <taxon>Burkholderiaceae</taxon>
        <taxon>Burkholderia</taxon>
        <taxon>Burkholderia cepacia complex</taxon>
    </lineage>
</organism>
<comment type="caution">
    <text evidence="1">The sequence shown here is derived from an EMBL/GenBank/DDBJ whole genome shotgun (WGS) entry which is preliminary data.</text>
</comment>
<dbReference type="SUPFAM" id="SSF51261">
    <property type="entry name" value="Duplicated hybrid motif"/>
    <property type="match status" value="1"/>
</dbReference>
<dbReference type="PANTHER" id="PTHR21666">
    <property type="entry name" value="PEPTIDASE-RELATED"/>
    <property type="match status" value="1"/>
</dbReference>
<evidence type="ECO:0000313" key="1">
    <source>
        <dbReference type="EMBL" id="VWC38906.1"/>
    </source>
</evidence>
<dbReference type="AlphaFoldDB" id="A0A9Q9SQM3"/>
<protein>
    <submittedName>
        <fullName evidence="1">Peptidase M23</fullName>
    </submittedName>
</protein>
<dbReference type="GO" id="GO:0004222">
    <property type="term" value="F:metalloendopeptidase activity"/>
    <property type="evidence" value="ECO:0007669"/>
    <property type="project" value="TreeGrafter"/>
</dbReference>
<dbReference type="PANTHER" id="PTHR21666:SF290">
    <property type="entry name" value="PEPTIDASE M23 DOMAIN PROTEIN"/>
    <property type="match status" value="1"/>
</dbReference>
<sequence>MLISFPFLRAPKPQTDEALDEGTFGLGEKSGKGAFPVSHQFGWHGGVHLVAPGGDANPEPVRAIADGEIVFARPSAPKPKTTPTGEERDTNPLYYYAGWTSNGVVILQHRTEIGEGVEVVFYSIYQHLSTVAKADWKSGDKVYRKDPIGKAGDIYGKPNRIHFEIVADKANVERLMGRSEGKLEVAEGRRSCVWGDMHIVVPAGAPLYAVNPRTETRKYVVRAFNSTVGAANDTLESVARRFRTTPARILALNGKAEAHAGDWWPRVTGAYQAAMASAPHSGKKSLALPTNAQRTIRVPAVYGAAAATPPDDLTAEVWAQWTVQPISRTKEVLIVTLSEARGDITVTTRGIGGERRGSESEAQGGYNLYKTAVDTYPGCPSAGYEMLRFGRILGPDAPAASDLHEGRLPHFRKIAIDANTTAFVDLNCAGTKIYSDADFPHWQGWTFIDDDTDGNSRCDSMQLLDLIEPRSPTQHPVPDSPGSGEASQGVATVIDAVTQHRGRLIRAYAKAQMGEMRERLSYCVVKMPSEWARDDFDKRWDWLKGVEGQSPDANILFPICLGDAAYEKLKRHHQALSFWEDAVENGLTLDKEHYHFHPMRVIDALKRCSWRSTRELAQTLPRRSSLNAGGAIPWSVAWARWTRGNRGDGFMPQNMHIAINRMWLKYGFITPLRQAHFLAQIYKESGAFKSTAEKGDERYFRTMYEDLTPIEAGEDYDNKRAWLQAMGFLRGRDRPTYILQRPGEIREKAQSLGNVHLGDGPRFRGRGLIHLTGRNGYKIYGEFRNVDFMTDPRPSRLSIDPSIAADSAGYFWTSKVMVSPNAGALRSGMNIHRRADLGAADINVSAITTPVNGGSTGLSERQEFFKYIHFIFDDGESMPSNSVLKRQVEG</sequence>